<keyword evidence="8 12" id="KW-0746">Sphingolipid metabolism</keyword>
<evidence type="ECO:0000313" key="18">
    <source>
        <dbReference type="RefSeq" id="XP_011645800.1"/>
    </source>
</evidence>
<evidence type="ECO:0000256" key="6">
    <source>
        <dbReference type="ARBA" id="ARBA00022729"/>
    </source>
</evidence>
<dbReference type="InterPro" id="IPR017853">
    <property type="entry name" value="GH"/>
</dbReference>
<evidence type="ECO:0000256" key="2">
    <source>
        <dbReference type="ARBA" id="ARBA00004760"/>
    </source>
</evidence>
<dbReference type="PANTHER" id="PTHR11069">
    <property type="entry name" value="GLUCOSYLCERAMIDASE"/>
    <property type="match status" value="1"/>
</dbReference>
<dbReference type="RefSeq" id="XP_011645799.1">
    <property type="nucleotide sequence ID" value="XM_011647497.2"/>
</dbReference>
<dbReference type="GO" id="GO:0004348">
    <property type="term" value="F:glucosylceramidase activity"/>
    <property type="evidence" value="ECO:0007669"/>
    <property type="project" value="UniProtKB-EC"/>
</dbReference>
<dbReference type="GeneID" id="105432612"/>
<dbReference type="Proteomes" id="UP000504615">
    <property type="component" value="Unplaced"/>
</dbReference>
<dbReference type="GO" id="GO:0005764">
    <property type="term" value="C:lysosome"/>
    <property type="evidence" value="ECO:0007669"/>
    <property type="project" value="UniProtKB-ARBA"/>
</dbReference>
<feature type="signal peptide" evidence="13">
    <location>
        <begin position="1"/>
        <end position="23"/>
    </location>
</feature>
<dbReference type="GO" id="GO:0042391">
    <property type="term" value="P:regulation of membrane potential"/>
    <property type="evidence" value="ECO:0007669"/>
    <property type="project" value="UniProtKB-ARBA"/>
</dbReference>
<dbReference type="SUPFAM" id="SSF51445">
    <property type="entry name" value="(Trans)glycosidases"/>
    <property type="match status" value="1"/>
</dbReference>
<dbReference type="GO" id="GO:0010605">
    <property type="term" value="P:negative regulation of macromolecule metabolic process"/>
    <property type="evidence" value="ECO:0007669"/>
    <property type="project" value="UniProtKB-ARBA"/>
</dbReference>
<comment type="catalytic activity">
    <reaction evidence="11">
        <text>an N-acyl-1-beta-D-glucosyl-15-methylhexadecasphing-4-enine + H2O = an N-acyl-15-methylhexadecasphing-4-enine + D-glucose</text>
        <dbReference type="Rhea" id="RHEA:34755"/>
        <dbReference type="ChEBI" id="CHEBI:4167"/>
        <dbReference type="ChEBI" id="CHEBI:15377"/>
        <dbReference type="ChEBI" id="CHEBI:70815"/>
        <dbReference type="ChEBI" id="CHEBI:70846"/>
    </reaction>
    <physiologicalReaction direction="left-to-right" evidence="11">
        <dbReference type="Rhea" id="RHEA:34756"/>
    </physiologicalReaction>
</comment>
<accession>A0A6I9XJC0</accession>
<dbReference type="GO" id="GO:0006914">
    <property type="term" value="P:autophagy"/>
    <property type="evidence" value="ECO:0007669"/>
    <property type="project" value="UniProtKB-ARBA"/>
</dbReference>
<dbReference type="GO" id="GO:0005102">
    <property type="term" value="F:signaling receptor binding"/>
    <property type="evidence" value="ECO:0007669"/>
    <property type="project" value="UniProtKB-ARBA"/>
</dbReference>
<dbReference type="FunFam" id="3.20.20.80:FF:000030">
    <property type="entry name" value="Lysosomal acid glucosylceramidase"/>
    <property type="match status" value="1"/>
</dbReference>
<evidence type="ECO:0000256" key="12">
    <source>
        <dbReference type="RuleBase" id="RU361188"/>
    </source>
</evidence>
<feature type="domain" description="Glycosyl hydrolase family 30 TIM-barrel" evidence="14">
    <location>
        <begin position="99"/>
        <end position="446"/>
    </location>
</feature>
<comment type="pathway">
    <text evidence="3">Sphingolipid metabolism.</text>
</comment>
<dbReference type="GO" id="GO:0006680">
    <property type="term" value="P:glucosylceramide catabolic process"/>
    <property type="evidence" value="ECO:0007669"/>
    <property type="project" value="TreeGrafter"/>
</dbReference>
<dbReference type="GO" id="GO:0007040">
    <property type="term" value="P:lysosome organization"/>
    <property type="evidence" value="ECO:0007669"/>
    <property type="project" value="UniProtKB-ARBA"/>
</dbReference>
<evidence type="ECO:0000256" key="9">
    <source>
        <dbReference type="ARBA" id="ARBA00023098"/>
    </source>
</evidence>
<comment type="similarity">
    <text evidence="4 12">Belongs to the glycosyl hydrolase 30 family.</text>
</comment>
<name>A0A6I9XJC0_9HYME</name>
<dbReference type="SUPFAM" id="SSF51011">
    <property type="entry name" value="Glycosyl hydrolase domain"/>
    <property type="match status" value="1"/>
</dbReference>
<dbReference type="PANTHER" id="PTHR11069:SF23">
    <property type="entry name" value="LYSOSOMAL ACID GLUCOSYLCERAMIDASE"/>
    <property type="match status" value="1"/>
</dbReference>
<comment type="catalytic activity">
    <reaction evidence="1">
        <text>a beta-D-glucosyl-(1&lt;-&gt;1')-N-acylsphing-4-enine + H2O = an N-acylsphing-4-enine + D-glucose</text>
        <dbReference type="Rhea" id="RHEA:13269"/>
        <dbReference type="ChEBI" id="CHEBI:4167"/>
        <dbReference type="ChEBI" id="CHEBI:15377"/>
        <dbReference type="ChEBI" id="CHEBI:22801"/>
        <dbReference type="ChEBI" id="CHEBI:52639"/>
        <dbReference type="EC" id="3.2.1.45"/>
    </reaction>
    <physiologicalReaction direction="left-to-right" evidence="1">
        <dbReference type="Rhea" id="RHEA:13270"/>
    </physiologicalReaction>
</comment>
<protein>
    <recommendedName>
        <fullName evidence="5 12">Glucosylceramidase</fullName>
        <ecNumber evidence="5 12">3.2.1.45</ecNumber>
    </recommendedName>
</protein>
<dbReference type="KEGG" id="pbar:105432612"/>
<evidence type="ECO:0000256" key="3">
    <source>
        <dbReference type="ARBA" id="ARBA00004991"/>
    </source>
</evidence>
<dbReference type="InterPro" id="IPR033453">
    <property type="entry name" value="Glyco_hydro_30_TIM-barrel"/>
</dbReference>
<proteinExistence type="inferred from homology"/>
<dbReference type="GO" id="GO:0016241">
    <property type="term" value="P:regulation of macroautophagy"/>
    <property type="evidence" value="ECO:0007669"/>
    <property type="project" value="UniProtKB-ARBA"/>
</dbReference>
<dbReference type="InterPro" id="IPR033452">
    <property type="entry name" value="GH30_C"/>
</dbReference>
<evidence type="ECO:0000256" key="1">
    <source>
        <dbReference type="ARBA" id="ARBA00001013"/>
    </source>
</evidence>
<dbReference type="Gene3D" id="3.20.20.80">
    <property type="entry name" value="Glycosidases"/>
    <property type="match status" value="1"/>
</dbReference>
<keyword evidence="12" id="KW-0326">Glycosidase</keyword>
<dbReference type="GO" id="GO:0016758">
    <property type="term" value="F:hexosyltransferase activity"/>
    <property type="evidence" value="ECO:0007669"/>
    <property type="project" value="UniProtKB-ARBA"/>
</dbReference>
<dbReference type="AlphaFoldDB" id="A0A6I9XJC0"/>
<comment type="catalytic activity">
    <reaction evidence="10">
        <text>a beta-D-glucosylceramide + H2O = an N-acyl-sphingoid base + D-glucose</text>
        <dbReference type="Rhea" id="RHEA:81447"/>
        <dbReference type="ChEBI" id="CHEBI:4167"/>
        <dbReference type="ChEBI" id="CHEBI:15377"/>
        <dbReference type="ChEBI" id="CHEBI:83264"/>
        <dbReference type="ChEBI" id="CHEBI:83273"/>
    </reaction>
    <physiologicalReaction direction="left-to-right" evidence="10">
        <dbReference type="Rhea" id="RHEA:81448"/>
    </physiologicalReaction>
</comment>
<evidence type="ECO:0000256" key="5">
    <source>
        <dbReference type="ARBA" id="ARBA00012658"/>
    </source>
</evidence>
<keyword evidence="16" id="KW-1185">Reference proteome</keyword>
<dbReference type="GO" id="GO:0005774">
    <property type="term" value="C:vacuolar membrane"/>
    <property type="evidence" value="ECO:0007669"/>
    <property type="project" value="UniProtKB-ARBA"/>
</dbReference>
<evidence type="ECO:0000313" key="17">
    <source>
        <dbReference type="RefSeq" id="XP_011645799.1"/>
    </source>
</evidence>
<dbReference type="GO" id="GO:0008202">
    <property type="term" value="P:steroid metabolic process"/>
    <property type="evidence" value="ECO:0007669"/>
    <property type="project" value="UniProtKB-ARBA"/>
</dbReference>
<dbReference type="RefSeq" id="XP_011645800.1">
    <property type="nucleotide sequence ID" value="XM_011647498.1"/>
</dbReference>
<dbReference type="GO" id="GO:0006066">
    <property type="term" value="P:alcohol metabolic process"/>
    <property type="evidence" value="ECO:0007669"/>
    <property type="project" value="UniProtKB-ARBA"/>
</dbReference>
<organism evidence="16 18">
    <name type="scientific">Pogonomyrmex barbatus</name>
    <name type="common">red harvester ant</name>
    <dbReference type="NCBI Taxonomy" id="144034"/>
    <lineage>
        <taxon>Eukaryota</taxon>
        <taxon>Metazoa</taxon>
        <taxon>Ecdysozoa</taxon>
        <taxon>Arthropoda</taxon>
        <taxon>Hexapoda</taxon>
        <taxon>Insecta</taxon>
        <taxon>Pterygota</taxon>
        <taxon>Neoptera</taxon>
        <taxon>Endopterygota</taxon>
        <taxon>Hymenoptera</taxon>
        <taxon>Apocrita</taxon>
        <taxon>Aculeata</taxon>
        <taxon>Formicoidea</taxon>
        <taxon>Formicidae</taxon>
        <taxon>Myrmicinae</taxon>
        <taxon>Pogonomyrmex</taxon>
    </lineage>
</organism>
<gene>
    <name evidence="17 18 19" type="primary">LOC105432612</name>
</gene>
<evidence type="ECO:0000259" key="14">
    <source>
        <dbReference type="Pfam" id="PF02055"/>
    </source>
</evidence>
<dbReference type="InterPro" id="IPR001139">
    <property type="entry name" value="Glyco_hydro_30"/>
</dbReference>
<comment type="pathway">
    <text evidence="2">Lipid metabolism; sphingolipid metabolism.</text>
</comment>
<dbReference type="GO" id="GO:0030163">
    <property type="term" value="P:protein catabolic process"/>
    <property type="evidence" value="ECO:0007669"/>
    <property type="project" value="UniProtKB-ARBA"/>
</dbReference>
<sequence length="524" mass="60829">MTLTKLEMIRATILIVIFTAVKGDDCVLRSFGPGRTVCVCNSTYCDTPSNPKYQENQFLWYISTQNGTRMDYSSHNFSTEESENSLVLTVDSNKKYQIIQGFGGAMTDAAALNIRSLSNETQRNLLESYFGSTGIGYTFTRIPIAGTDFSTRPYTYDDVPDDITLSHFSLVEEDDYKIQYLHDIKNLMPNSSNYRIFTTAWSAPAWMKSSKNIKWGEIWSFLKREYYQLYADYIKKFFDAYKKRDIDIWGMTPGNEPLDGFLPFFTFNAMGWTPKAAATWTVDYLAPTLSNANYYPVYMALDDQRFELPWYVDKMFRNKNAKELFDGIAVHWYADRLFTPERLIETHNKYPDKFMLMTEACVGSSPFEEKVVLGSWERGERYFLDIIQNLSHWMSGWIDWNMALNEHGAPNWAENFVDSPIIVMPQNDEFYKQPMFYAIAHFSTFVPRNSYRIDLKIENEEILEENLRDVEAIAFLTPEQKIVIAIINKANSSVPITIKNKSKTKTMNLQLLPRSFNTLLYSEK</sequence>
<evidence type="ECO:0000259" key="15">
    <source>
        <dbReference type="Pfam" id="PF17189"/>
    </source>
</evidence>
<evidence type="ECO:0000313" key="19">
    <source>
        <dbReference type="RefSeq" id="XP_025075493.1"/>
    </source>
</evidence>
<dbReference type="PRINTS" id="PR00843">
    <property type="entry name" value="GLHYDRLASE30"/>
</dbReference>
<evidence type="ECO:0000256" key="10">
    <source>
        <dbReference type="ARBA" id="ARBA00050474"/>
    </source>
</evidence>
<evidence type="ECO:0000256" key="11">
    <source>
        <dbReference type="ARBA" id="ARBA00051345"/>
    </source>
</evidence>
<evidence type="ECO:0000256" key="8">
    <source>
        <dbReference type="ARBA" id="ARBA00022919"/>
    </source>
</evidence>
<evidence type="ECO:0000256" key="13">
    <source>
        <dbReference type="SAM" id="SignalP"/>
    </source>
</evidence>
<dbReference type="Pfam" id="PF02055">
    <property type="entry name" value="Glyco_hydro_30"/>
    <property type="match status" value="1"/>
</dbReference>
<evidence type="ECO:0000313" key="16">
    <source>
        <dbReference type="Proteomes" id="UP000504615"/>
    </source>
</evidence>
<dbReference type="Pfam" id="PF17189">
    <property type="entry name" value="Glyco_hydro_30C"/>
    <property type="match status" value="1"/>
</dbReference>
<evidence type="ECO:0000256" key="7">
    <source>
        <dbReference type="ARBA" id="ARBA00022801"/>
    </source>
</evidence>
<dbReference type="GO" id="GO:0032006">
    <property type="term" value="P:regulation of TOR signaling"/>
    <property type="evidence" value="ECO:0007669"/>
    <property type="project" value="UniProtKB-ARBA"/>
</dbReference>
<keyword evidence="6 13" id="KW-0732">Signal</keyword>
<reference evidence="17 18" key="1">
    <citation type="submission" date="2025-04" db="UniProtKB">
        <authorList>
            <consortium name="RefSeq"/>
        </authorList>
    </citation>
    <scope>IDENTIFICATION</scope>
</reference>
<dbReference type="GO" id="GO:0051246">
    <property type="term" value="P:regulation of protein metabolic process"/>
    <property type="evidence" value="ECO:0007669"/>
    <property type="project" value="UniProtKB-ARBA"/>
</dbReference>
<dbReference type="EC" id="3.2.1.45" evidence="5 12"/>
<dbReference type="RefSeq" id="XP_025075493.1">
    <property type="nucleotide sequence ID" value="XM_025219708.1"/>
</dbReference>
<feature type="chain" id="PRO_5044636597" description="Glucosylceramidase" evidence="13">
    <location>
        <begin position="24"/>
        <end position="524"/>
    </location>
</feature>
<keyword evidence="9 12" id="KW-0443">Lipid metabolism</keyword>
<keyword evidence="7 12" id="KW-0378">Hydrolase</keyword>
<dbReference type="OrthoDB" id="2160638at2759"/>
<evidence type="ECO:0000256" key="4">
    <source>
        <dbReference type="ARBA" id="ARBA00005382"/>
    </source>
</evidence>
<feature type="domain" description="Glycosyl hydrolase family 30 beta sandwich" evidence="15">
    <location>
        <begin position="450"/>
        <end position="519"/>
    </location>
</feature>